<evidence type="ECO:0000259" key="1">
    <source>
        <dbReference type="PROSITE" id="PS51411"/>
    </source>
</evidence>
<dbReference type="PANTHER" id="PTHR43830:SF3">
    <property type="entry name" value="PROTEIN PSP1"/>
    <property type="match status" value="1"/>
</dbReference>
<dbReference type="GO" id="GO:0005737">
    <property type="term" value="C:cytoplasm"/>
    <property type="evidence" value="ECO:0007669"/>
    <property type="project" value="TreeGrafter"/>
</dbReference>
<dbReference type="PANTHER" id="PTHR43830">
    <property type="entry name" value="PROTEIN PSP1"/>
    <property type="match status" value="1"/>
</dbReference>
<dbReference type="EMBL" id="MNPJ01000020">
    <property type="protein sequence ID" value="OQS54436.1"/>
    <property type="molecule type" value="Genomic_DNA"/>
</dbReference>
<organism evidence="2 3">
    <name type="scientific">Ecytonucleospora hepatopenaei</name>
    <dbReference type="NCBI Taxonomy" id="646526"/>
    <lineage>
        <taxon>Eukaryota</taxon>
        <taxon>Fungi</taxon>
        <taxon>Fungi incertae sedis</taxon>
        <taxon>Microsporidia</taxon>
        <taxon>Enterocytozoonidae</taxon>
        <taxon>Ecytonucleospora</taxon>
    </lineage>
</organism>
<feature type="domain" description="PSP1 C-terminal" evidence="1">
    <location>
        <begin position="305"/>
        <end position="391"/>
    </location>
</feature>
<dbReference type="VEuPathDB" id="MicrosporidiaDB:EHP00_1327"/>
<dbReference type="AlphaFoldDB" id="A0A1W0E5C8"/>
<gene>
    <name evidence="2" type="ORF">EHP00_1327</name>
</gene>
<accession>A0A1W0E5C8</accession>
<keyword evidence="3" id="KW-1185">Reference proteome</keyword>
<comment type="caution">
    <text evidence="2">The sequence shown here is derived from an EMBL/GenBank/DDBJ whole genome shotgun (WGS) entry which is preliminary data.</text>
</comment>
<dbReference type="InterPro" id="IPR007557">
    <property type="entry name" value="PSP1_C"/>
</dbReference>
<dbReference type="PROSITE" id="PS51411">
    <property type="entry name" value="PSP1_C"/>
    <property type="match status" value="1"/>
</dbReference>
<dbReference type="InterPro" id="IPR047767">
    <property type="entry name" value="PSP1-like"/>
</dbReference>
<name>A0A1W0E5C8_9MICR</name>
<evidence type="ECO:0000313" key="2">
    <source>
        <dbReference type="EMBL" id="OQS54436.1"/>
    </source>
</evidence>
<dbReference type="OrthoDB" id="243127at2759"/>
<reference evidence="2 3" key="1">
    <citation type="journal article" date="2017" name="Environ. Microbiol.">
        <title>Decay of the glycolytic pathway and adaptation to intranuclear parasitism within Enterocytozoonidae microsporidia.</title>
        <authorList>
            <person name="Wiredu Boakye D."/>
            <person name="Jaroenlak P."/>
            <person name="Prachumwat A."/>
            <person name="Williams T.A."/>
            <person name="Bateman K.S."/>
            <person name="Itsathitphaisarn O."/>
            <person name="Sritunyalucksana K."/>
            <person name="Paszkiewicz K.H."/>
            <person name="Moore K.A."/>
            <person name="Stentiford G.D."/>
            <person name="Williams B.A."/>
        </authorList>
    </citation>
    <scope>NUCLEOTIDE SEQUENCE [LARGE SCALE GENOMIC DNA]</scope>
    <source>
        <strain evidence="2 3">TH1</strain>
    </source>
</reference>
<dbReference type="Pfam" id="PF04468">
    <property type="entry name" value="PSP1"/>
    <property type="match status" value="1"/>
</dbReference>
<evidence type="ECO:0000313" key="3">
    <source>
        <dbReference type="Proteomes" id="UP000192758"/>
    </source>
</evidence>
<dbReference type="Proteomes" id="UP000192758">
    <property type="component" value="Unassembled WGS sequence"/>
</dbReference>
<proteinExistence type="predicted"/>
<sequence length="397" mass="47567">MKNIKKNEILLNKDICYCGSKNIWDDTNEIWEEREYSSNSLINNSEAIVFHDISCTNFNELKENIQNKNIESKAIKNKFNDNLFDNNIDNKLNNKTQDNELIENKNIEYMDRSMLQNNLNNIKNTKETDYTLNKHELNQDLFLNINTLRNENEYVKNVLDNKIVRKEEIYRYLVAFESGRTLIVFSKKEELSINTYVVVDADRGEDIGKTICELPENLFEETPGFESDRNHFYKEGSLLCNNVLNNFKIDHEHAKFSNAEVFDIKSHITNIDNNMLSILYSKIDSYKNTSTKNYFLTNFLFSEQKKFLRYATEEEIATLLHDRKESERNSLVYLNHIKDVYCIDMEITKCEYQYDCKRITFYYKSTKRIDFRELVKELFKHFKIRIWMCSENREFYR</sequence>
<protein>
    <recommendedName>
        <fullName evidence="1">PSP1 C-terminal domain-containing protein</fullName>
    </recommendedName>
</protein>